<dbReference type="CDD" id="cd10456">
    <property type="entry name" value="GIY-YIG_UPF0213"/>
    <property type="match status" value="1"/>
</dbReference>
<protein>
    <submittedName>
        <fullName evidence="3">GIY-YIG nuclease family protein</fullName>
    </submittedName>
</protein>
<dbReference type="Pfam" id="PF01541">
    <property type="entry name" value="GIY-YIG"/>
    <property type="match status" value="1"/>
</dbReference>
<dbReference type="PROSITE" id="PS50164">
    <property type="entry name" value="GIY_YIG"/>
    <property type="match status" value="1"/>
</dbReference>
<dbReference type="Proteomes" id="UP000790580">
    <property type="component" value="Unassembled WGS sequence"/>
</dbReference>
<name>A0ABS6JTR8_9BACI</name>
<evidence type="ECO:0000259" key="2">
    <source>
        <dbReference type="PROSITE" id="PS50164"/>
    </source>
</evidence>
<accession>A0ABS6JTR8</accession>
<dbReference type="RefSeq" id="WP_088077463.1">
    <property type="nucleotide sequence ID" value="NZ_JAHQCR010000046.1"/>
</dbReference>
<dbReference type="PANTHER" id="PTHR34477:SF1">
    <property type="entry name" value="UPF0213 PROTEIN YHBQ"/>
    <property type="match status" value="1"/>
</dbReference>
<proteinExistence type="inferred from homology"/>
<reference evidence="3 4" key="1">
    <citation type="submission" date="2021-06" db="EMBL/GenBank/DDBJ databases">
        <title>Bacillus sp. RD4P76, an endophyte from a halophyte.</title>
        <authorList>
            <person name="Sun J.-Q."/>
        </authorList>
    </citation>
    <scope>NUCLEOTIDE SEQUENCE [LARGE SCALE GENOMIC DNA]</scope>
    <source>
        <strain evidence="3 4">JCM 17098</strain>
    </source>
</reference>
<dbReference type="InterPro" id="IPR035901">
    <property type="entry name" value="GIY-YIG_endonuc_sf"/>
</dbReference>
<evidence type="ECO:0000256" key="1">
    <source>
        <dbReference type="ARBA" id="ARBA00007435"/>
    </source>
</evidence>
<dbReference type="InterPro" id="IPR000305">
    <property type="entry name" value="GIY-YIG_endonuc"/>
</dbReference>
<dbReference type="Gene3D" id="3.40.1440.10">
    <property type="entry name" value="GIY-YIG endonuclease"/>
    <property type="match status" value="1"/>
</dbReference>
<dbReference type="SMART" id="SM00465">
    <property type="entry name" value="GIYc"/>
    <property type="match status" value="1"/>
</dbReference>
<sequence>MKHGNGEHFVYIIRCNDETYYTGYTTDIEKRINQHEAGKGAKYTRGRSPLSLVYEESFQTKGEALKREYEIKQLSRQEKEAIISEGGEK</sequence>
<dbReference type="PANTHER" id="PTHR34477">
    <property type="entry name" value="UPF0213 PROTEIN YHBQ"/>
    <property type="match status" value="1"/>
</dbReference>
<dbReference type="InterPro" id="IPR050190">
    <property type="entry name" value="UPF0213_domain"/>
</dbReference>
<dbReference type="EMBL" id="JAHQCR010000046">
    <property type="protein sequence ID" value="MBU9721978.1"/>
    <property type="molecule type" value="Genomic_DNA"/>
</dbReference>
<dbReference type="SUPFAM" id="SSF82771">
    <property type="entry name" value="GIY-YIG endonuclease"/>
    <property type="match status" value="1"/>
</dbReference>
<organism evidence="3 4">
    <name type="scientific">Evansella alkalicola</name>
    <dbReference type="NCBI Taxonomy" id="745819"/>
    <lineage>
        <taxon>Bacteria</taxon>
        <taxon>Bacillati</taxon>
        <taxon>Bacillota</taxon>
        <taxon>Bacilli</taxon>
        <taxon>Bacillales</taxon>
        <taxon>Bacillaceae</taxon>
        <taxon>Evansella</taxon>
    </lineage>
</organism>
<evidence type="ECO:0000313" key="4">
    <source>
        <dbReference type="Proteomes" id="UP000790580"/>
    </source>
</evidence>
<evidence type="ECO:0000313" key="3">
    <source>
        <dbReference type="EMBL" id="MBU9721978.1"/>
    </source>
</evidence>
<comment type="similarity">
    <text evidence="1">Belongs to the UPF0213 family.</text>
</comment>
<keyword evidence="4" id="KW-1185">Reference proteome</keyword>
<comment type="caution">
    <text evidence="3">The sequence shown here is derived from an EMBL/GenBank/DDBJ whole genome shotgun (WGS) entry which is preliminary data.</text>
</comment>
<feature type="domain" description="GIY-YIG" evidence="2">
    <location>
        <begin position="6"/>
        <end position="81"/>
    </location>
</feature>
<gene>
    <name evidence="3" type="ORF">KS407_11085</name>
</gene>